<dbReference type="EMBL" id="JANSUY010000005">
    <property type="protein sequence ID" value="MCR9015374.1"/>
    <property type="molecule type" value="Genomic_DNA"/>
</dbReference>
<dbReference type="AlphaFoldDB" id="A0A9X2P8X3"/>
<dbReference type="Gene3D" id="3.30.70.1440">
    <property type="entry name" value="Multidrug efflux transporter AcrB pore domain"/>
    <property type="match status" value="1"/>
</dbReference>
<feature type="transmembrane region" description="Helical" evidence="1">
    <location>
        <begin position="443"/>
        <end position="463"/>
    </location>
</feature>
<feature type="transmembrane region" description="Helical" evidence="1">
    <location>
        <begin position="963"/>
        <end position="983"/>
    </location>
</feature>
<sequence length="1136" mass="125483">MAEIEEKKKGVIREFGISSFSVDNQISVLILVIIITALGLGAYRTMPKESFPEIIIPTVYVGTAYPGNSPVDMENLITRPIEKELKSLNNVKNITSTSVQDFSSIVVEFNPGVEIAKAIQDVKDAVDKSKGELPTDLDQEPDVLEINTSDFPIMNVNISGNYSEEELKKYGEFLEDEIEKLGEISKAELRGTIEREIRVDADIYKMEALGVSFSDISDAISQENVTISGGNILSGDFRRSLRVTGEFKSPDELNDIIIKTEESKIVYLRDVATVTDTYKERTSYARSNKLPVVTVNVIKRSGENLLDAADKIKEIIQEAKAQRFPQDLEISITNDQSKTTRAQVADLENSIIFGVILVVLVLMFFLGFRNALFVGIAIPLSMFISFLILNSLGISLNLMVLFALILALGMLVDNGIVVVENIYRLMSEGLSPVRAAKEGVGEVAWPIITSTATTLAAFLPLAFWDDIIGEFMKYLPITLIIVLSSSLFVALVVNPALASVYMKVENLDIVKSKKRPLVVSLVLTVMAIIGYIAGWIAFANILMLAAILTVFNVFVLRGAIRWFQNVLLVKMENAYEKTLAFALRGRNPYLFFGGTVLLLFLSIALLGIRAPKVLFFPDNQPALVNIFIENPIGTDTEATNSFMVDRMEGDLLKLLEPYGTIIESVITQVGEGTGDQTMGPSIANTPHKAKITISFVEYQFRQGINTNKIMEEIREMVEIYPGVLVTVNKQTNGPPVGKPVNIEVSGENFEQLIGFVGQFREDLASANVPGIEELKSDLELGSPEVILNIDRENARRFGLSTATIATELRTALFGLEVSRFKEGEEDFPIQLRLNDEYRYDISSLINKKISFRDKFGNKKEVPISAVADLQYGSTYGSVKRKDLNKVITIFSNVTDGYNPTEINNQLKELVAQYDVPEGITVKFTGEQEEQAKSTAFLMNALFIAISVIFLIIVAQFNSVTTPLIIMASVVLSTIGVFLGLVIFNMDFVVIMTGIGIISLAGVVVNNAIVLIDYTNLVRQRRREELGTPEGEFLPMDELLGSIILAGKTRLRPVLLTAITTVLGLIPLAIGMNINFGSLLSSFDPQFYVGGDNAAFWGPMAWTVIFGLTFATFLTLVVVPVMYLLADKLNMLIRRMK</sequence>
<dbReference type="Gene3D" id="3.30.70.1430">
    <property type="entry name" value="Multidrug efflux transporter AcrB pore domain"/>
    <property type="match status" value="2"/>
</dbReference>
<feature type="transmembrane region" description="Helical" evidence="1">
    <location>
        <begin position="475"/>
        <end position="497"/>
    </location>
</feature>
<dbReference type="InterPro" id="IPR001036">
    <property type="entry name" value="Acrflvin-R"/>
</dbReference>
<name>A0A9X2P8X3_9BACT</name>
<dbReference type="PANTHER" id="PTHR32063">
    <property type="match status" value="1"/>
</dbReference>
<dbReference type="SUPFAM" id="SSF82693">
    <property type="entry name" value="Multidrug efflux transporter AcrB pore domain, PN1, PN2, PC1 and PC2 subdomains"/>
    <property type="match status" value="2"/>
</dbReference>
<feature type="transmembrane region" description="Helical" evidence="1">
    <location>
        <begin position="936"/>
        <end position="956"/>
    </location>
</feature>
<keyword evidence="1" id="KW-1133">Transmembrane helix</keyword>
<feature type="transmembrane region" description="Helical" evidence="1">
    <location>
        <begin position="26"/>
        <end position="43"/>
    </location>
</feature>
<dbReference type="Pfam" id="PF00873">
    <property type="entry name" value="ACR_tran"/>
    <property type="match status" value="1"/>
</dbReference>
<feature type="transmembrane region" description="Helical" evidence="1">
    <location>
        <begin position="544"/>
        <end position="568"/>
    </location>
</feature>
<feature type="transmembrane region" description="Helical" evidence="1">
    <location>
        <begin position="589"/>
        <end position="608"/>
    </location>
</feature>
<comment type="caution">
    <text evidence="2">The sequence shown here is derived from an EMBL/GenBank/DDBJ whole genome shotgun (WGS) entry which is preliminary data.</text>
</comment>
<dbReference type="InterPro" id="IPR027463">
    <property type="entry name" value="AcrB_DN_DC_subdom"/>
</dbReference>
<dbReference type="GO" id="GO:0042910">
    <property type="term" value="F:xenobiotic transmembrane transporter activity"/>
    <property type="evidence" value="ECO:0007669"/>
    <property type="project" value="TreeGrafter"/>
</dbReference>
<dbReference type="PANTHER" id="PTHR32063:SF0">
    <property type="entry name" value="SWARMING MOTILITY PROTEIN SWRC"/>
    <property type="match status" value="1"/>
</dbReference>
<dbReference type="Proteomes" id="UP001142175">
    <property type="component" value="Unassembled WGS sequence"/>
</dbReference>
<keyword evidence="1" id="KW-0472">Membrane</keyword>
<reference evidence="2" key="1">
    <citation type="submission" date="2022-08" db="EMBL/GenBank/DDBJ databases">
        <authorList>
            <person name="Zhang D."/>
        </authorList>
    </citation>
    <scope>NUCLEOTIDE SEQUENCE</scope>
    <source>
        <strain evidence="2">XJ19-11</strain>
    </source>
</reference>
<feature type="transmembrane region" description="Helical" evidence="1">
    <location>
        <begin position="372"/>
        <end position="392"/>
    </location>
</feature>
<feature type="transmembrane region" description="Helical" evidence="1">
    <location>
        <begin position="517"/>
        <end position="538"/>
    </location>
</feature>
<dbReference type="Gene3D" id="1.20.1640.10">
    <property type="entry name" value="Multidrug efflux transporter AcrB transmembrane domain"/>
    <property type="match status" value="2"/>
</dbReference>
<dbReference type="GO" id="GO:0005886">
    <property type="term" value="C:plasma membrane"/>
    <property type="evidence" value="ECO:0007669"/>
    <property type="project" value="TreeGrafter"/>
</dbReference>
<evidence type="ECO:0000256" key="1">
    <source>
        <dbReference type="SAM" id="Phobius"/>
    </source>
</evidence>
<accession>A0A9X2P8X3</accession>
<feature type="transmembrane region" description="Helical" evidence="1">
    <location>
        <begin position="1099"/>
        <end position="1125"/>
    </location>
</feature>
<evidence type="ECO:0000313" key="2">
    <source>
        <dbReference type="EMBL" id="MCR9015374.1"/>
    </source>
</evidence>
<feature type="transmembrane region" description="Helical" evidence="1">
    <location>
        <begin position="1053"/>
        <end position="1079"/>
    </location>
</feature>
<dbReference type="Gene3D" id="3.30.70.1320">
    <property type="entry name" value="Multidrug efflux transporter AcrB pore domain like"/>
    <property type="match status" value="1"/>
</dbReference>
<gene>
    <name evidence="2" type="ORF">NU887_10035</name>
</gene>
<keyword evidence="3" id="KW-1185">Reference proteome</keyword>
<dbReference type="SUPFAM" id="SSF82714">
    <property type="entry name" value="Multidrug efflux transporter AcrB TolC docking domain, DN and DC subdomains"/>
    <property type="match status" value="2"/>
</dbReference>
<organism evidence="2 3">
    <name type="scientific">Aquiflexum gelatinilyticum</name>
    <dbReference type="NCBI Taxonomy" id="2961943"/>
    <lineage>
        <taxon>Bacteria</taxon>
        <taxon>Pseudomonadati</taxon>
        <taxon>Bacteroidota</taxon>
        <taxon>Cytophagia</taxon>
        <taxon>Cytophagales</taxon>
        <taxon>Cyclobacteriaceae</taxon>
        <taxon>Aquiflexum</taxon>
    </lineage>
</organism>
<dbReference type="RefSeq" id="WP_258423231.1">
    <property type="nucleotide sequence ID" value="NZ_JANSUY010000005.1"/>
</dbReference>
<feature type="transmembrane region" description="Helical" evidence="1">
    <location>
        <begin position="347"/>
        <end position="365"/>
    </location>
</feature>
<dbReference type="Gene3D" id="3.30.2090.10">
    <property type="entry name" value="Multidrug efflux transporter AcrB TolC docking domain, DN and DC subdomains"/>
    <property type="match status" value="2"/>
</dbReference>
<feature type="transmembrane region" description="Helical" evidence="1">
    <location>
        <begin position="398"/>
        <end position="423"/>
    </location>
</feature>
<keyword evidence="1" id="KW-0812">Transmembrane</keyword>
<protein>
    <submittedName>
        <fullName evidence="2">Efflux RND transporter permease subunit</fullName>
    </submittedName>
</protein>
<dbReference type="SUPFAM" id="SSF82866">
    <property type="entry name" value="Multidrug efflux transporter AcrB transmembrane domain"/>
    <property type="match status" value="2"/>
</dbReference>
<dbReference type="PRINTS" id="PR00702">
    <property type="entry name" value="ACRIFLAVINRP"/>
</dbReference>
<evidence type="ECO:0000313" key="3">
    <source>
        <dbReference type="Proteomes" id="UP001142175"/>
    </source>
</evidence>
<proteinExistence type="predicted"/>
<feature type="transmembrane region" description="Helical" evidence="1">
    <location>
        <begin position="989"/>
        <end position="1011"/>
    </location>
</feature>